<evidence type="ECO:0000256" key="1">
    <source>
        <dbReference type="PROSITE-ProRule" id="PRU01251"/>
    </source>
</evidence>
<keyword evidence="1" id="KW-0677">Repeat</keyword>
<evidence type="ECO:0000313" key="5">
    <source>
        <dbReference type="Proteomes" id="UP000000851"/>
    </source>
</evidence>
<organism evidence="4 5">
    <name type="scientific">Catenulispora acidiphila (strain DSM 44928 / JCM 14897 / NBRC 102108 / NRRL B-24433 / ID139908)</name>
    <dbReference type="NCBI Taxonomy" id="479433"/>
    <lineage>
        <taxon>Bacteria</taxon>
        <taxon>Bacillati</taxon>
        <taxon>Actinomycetota</taxon>
        <taxon>Actinomycetes</taxon>
        <taxon>Catenulisporales</taxon>
        <taxon>Catenulisporaceae</taxon>
        <taxon>Catenulispora</taxon>
    </lineage>
</organism>
<evidence type="ECO:0000313" key="4">
    <source>
        <dbReference type="EMBL" id="ACU69155.1"/>
    </source>
</evidence>
<dbReference type="SUPFAM" id="SSF81923">
    <property type="entry name" value="Double Clp-N motif"/>
    <property type="match status" value="1"/>
</dbReference>
<evidence type="ECO:0000259" key="3">
    <source>
        <dbReference type="PROSITE" id="PS51903"/>
    </source>
</evidence>
<keyword evidence="5" id="KW-1185">Reference proteome</keyword>
<dbReference type="eggNOG" id="COG0542">
    <property type="taxonomic scope" value="Bacteria"/>
</dbReference>
<gene>
    <name evidence="4" type="ordered locus">Caci_0200</name>
</gene>
<dbReference type="KEGG" id="cai:Caci_0200"/>
<dbReference type="PROSITE" id="PS51903">
    <property type="entry name" value="CLP_R"/>
    <property type="match status" value="1"/>
</dbReference>
<sequence length="282" mass="29182">MEELPTLPVLIARIESSHPFSDPLARLADAVETGASISALADHLVGHFVDEARAAGASWAQIGVALGVSKQAVQQRFVPREPATVADFDIEVQRFSRFTPRCLNCVLGAEKIAVATGAAAVTPTHILIGLFVEPQSLAIHALADNGADPAQVRAAAVETLPPAPEGATVLATATATAPSQEPAIPGNSLPFTPEARKTFDLAVRAALSAGHNYVGTEHLLLALAGDPKSETALLLTSFGLTRDGLEASVQRLLMEFMANSGRRGSGVSPLDPAEQGAPPAEG</sequence>
<dbReference type="OrthoDB" id="3579809at2"/>
<name>C7QJ13_CATAD</name>
<accession>C7QJ13</accession>
<dbReference type="STRING" id="479433.Caci_0200"/>
<dbReference type="Gene3D" id="1.10.1780.10">
    <property type="entry name" value="Clp, N-terminal domain"/>
    <property type="match status" value="1"/>
</dbReference>
<dbReference type="AlphaFoldDB" id="C7QJ13"/>
<feature type="region of interest" description="Disordered" evidence="2">
    <location>
        <begin position="261"/>
        <end position="282"/>
    </location>
</feature>
<feature type="domain" description="Clp R" evidence="3">
    <location>
        <begin position="95"/>
        <end position="255"/>
    </location>
</feature>
<evidence type="ECO:0000256" key="2">
    <source>
        <dbReference type="SAM" id="MobiDB-lite"/>
    </source>
</evidence>
<dbReference type="InterPro" id="IPR004176">
    <property type="entry name" value="Clp_R_N"/>
</dbReference>
<protein>
    <submittedName>
        <fullName evidence="4">Clp domain protein</fullName>
    </submittedName>
</protein>
<proteinExistence type="predicted"/>
<dbReference type="Proteomes" id="UP000000851">
    <property type="component" value="Chromosome"/>
</dbReference>
<dbReference type="HOGENOM" id="CLU_083296_0_0_11"/>
<dbReference type="RefSeq" id="WP_012784450.1">
    <property type="nucleotide sequence ID" value="NC_013131.1"/>
</dbReference>
<dbReference type="InParanoid" id="C7QJ13"/>
<reference evidence="4 5" key="1">
    <citation type="journal article" date="2009" name="Stand. Genomic Sci.">
        <title>Complete genome sequence of Catenulispora acidiphila type strain (ID 139908).</title>
        <authorList>
            <person name="Copeland A."/>
            <person name="Lapidus A."/>
            <person name="Glavina Del Rio T."/>
            <person name="Nolan M."/>
            <person name="Lucas S."/>
            <person name="Chen F."/>
            <person name="Tice H."/>
            <person name="Cheng J.F."/>
            <person name="Bruce D."/>
            <person name="Goodwin L."/>
            <person name="Pitluck S."/>
            <person name="Mikhailova N."/>
            <person name="Pati A."/>
            <person name="Ivanova N."/>
            <person name="Mavromatis K."/>
            <person name="Chen A."/>
            <person name="Palaniappan K."/>
            <person name="Chain P."/>
            <person name="Land M."/>
            <person name="Hauser L."/>
            <person name="Chang Y.J."/>
            <person name="Jeffries C.D."/>
            <person name="Chertkov O."/>
            <person name="Brettin T."/>
            <person name="Detter J.C."/>
            <person name="Han C."/>
            <person name="Ali Z."/>
            <person name="Tindall B.J."/>
            <person name="Goker M."/>
            <person name="Bristow J."/>
            <person name="Eisen J.A."/>
            <person name="Markowitz V."/>
            <person name="Hugenholtz P."/>
            <person name="Kyrpides N.C."/>
            <person name="Klenk H.P."/>
        </authorList>
    </citation>
    <scope>NUCLEOTIDE SEQUENCE [LARGE SCALE GENOMIC DNA]</scope>
    <source>
        <strain evidence="5">DSM 44928 / JCM 14897 / NBRC 102108 / NRRL B-24433 / ID139908</strain>
    </source>
</reference>
<dbReference type="InterPro" id="IPR036628">
    <property type="entry name" value="Clp_N_dom_sf"/>
</dbReference>
<dbReference type="EMBL" id="CP001700">
    <property type="protein sequence ID" value="ACU69155.1"/>
    <property type="molecule type" value="Genomic_DNA"/>
</dbReference>
<dbReference type="Pfam" id="PF02861">
    <property type="entry name" value="Clp_N"/>
    <property type="match status" value="1"/>
</dbReference>